<dbReference type="InterPro" id="IPR011008">
    <property type="entry name" value="Dimeric_a/b-barrel"/>
</dbReference>
<dbReference type="RefSeq" id="WP_227413144.1">
    <property type="nucleotide sequence ID" value="NZ_DALZIY010000001.1"/>
</dbReference>
<dbReference type="InterPro" id="IPR007138">
    <property type="entry name" value="ABM_dom"/>
</dbReference>
<proteinExistence type="predicted"/>
<dbReference type="GO" id="GO:0004497">
    <property type="term" value="F:monooxygenase activity"/>
    <property type="evidence" value="ECO:0007669"/>
    <property type="project" value="UniProtKB-KW"/>
</dbReference>
<accession>A0A1H6GW26</accession>
<reference evidence="2 3" key="1">
    <citation type="submission" date="2016-10" db="EMBL/GenBank/DDBJ databases">
        <authorList>
            <person name="de Groot N.N."/>
        </authorList>
    </citation>
    <scope>NUCLEOTIDE SEQUENCE [LARGE SCALE GENOMIC DNA]</scope>
    <source>
        <strain evidence="2 3">DSM 23031</strain>
    </source>
</reference>
<evidence type="ECO:0000313" key="3">
    <source>
        <dbReference type="Proteomes" id="UP000198561"/>
    </source>
</evidence>
<keyword evidence="2" id="KW-0560">Oxidoreductase</keyword>
<dbReference type="STRING" id="680127.SAMN05421593_0435"/>
<feature type="domain" description="ABM" evidence="1">
    <location>
        <begin position="16"/>
        <end position="108"/>
    </location>
</feature>
<dbReference type="PROSITE" id="PS51725">
    <property type="entry name" value="ABM"/>
    <property type="match status" value="1"/>
</dbReference>
<organism evidence="2 3">
    <name type="scientific">Chryseobacterium culicis</name>
    <dbReference type="NCBI Taxonomy" id="680127"/>
    <lineage>
        <taxon>Bacteria</taxon>
        <taxon>Pseudomonadati</taxon>
        <taxon>Bacteroidota</taxon>
        <taxon>Flavobacteriia</taxon>
        <taxon>Flavobacteriales</taxon>
        <taxon>Weeksellaceae</taxon>
        <taxon>Chryseobacterium group</taxon>
        <taxon>Chryseobacterium</taxon>
    </lineage>
</organism>
<gene>
    <name evidence="2" type="ORF">SAMN05421593_0435</name>
</gene>
<evidence type="ECO:0000313" key="2">
    <source>
        <dbReference type="EMBL" id="SEH27697.1"/>
    </source>
</evidence>
<dbReference type="EMBL" id="FNWQ01000001">
    <property type="protein sequence ID" value="SEH27697.1"/>
    <property type="molecule type" value="Genomic_DNA"/>
</dbReference>
<sequence length="114" mass="12548">MDIFVKTITENMENKYLLHGKLTAKSGHKEELAEILLQASQLVSTATGCKLYAVSNDKDDANSVYVTEIWESKDDHDNSLKIEGVRELIMKAMPILEGQPTKGQELEIVGGAGL</sequence>
<protein>
    <submittedName>
        <fullName evidence="2">Quinol monooxygenase YgiN</fullName>
    </submittedName>
</protein>
<dbReference type="Proteomes" id="UP000198561">
    <property type="component" value="Unassembled WGS sequence"/>
</dbReference>
<name>A0A1H6GW26_CHRCI</name>
<dbReference type="SUPFAM" id="SSF54909">
    <property type="entry name" value="Dimeric alpha+beta barrel"/>
    <property type="match status" value="1"/>
</dbReference>
<dbReference type="AlphaFoldDB" id="A0A1H6GW26"/>
<dbReference type="Gene3D" id="3.30.70.100">
    <property type="match status" value="1"/>
</dbReference>
<dbReference type="Pfam" id="PF03992">
    <property type="entry name" value="ABM"/>
    <property type="match status" value="1"/>
</dbReference>
<evidence type="ECO:0000259" key="1">
    <source>
        <dbReference type="PROSITE" id="PS51725"/>
    </source>
</evidence>
<keyword evidence="2" id="KW-0503">Monooxygenase</keyword>